<evidence type="ECO:0000256" key="2">
    <source>
        <dbReference type="ARBA" id="ARBA00022692"/>
    </source>
</evidence>
<dbReference type="PROSITE" id="PS50053">
    <property type="entry name" value="UBIQUITIN_2"/>
    <property type="match status" value="1"/>
</dbReference>
<evidence type="ECO:0000313" key="9">
    <source>
        <dbReference type="EMBL" id="TNN28905.1"/>
    </source>
</evidence>
<comment type="caution">
    <text evidence="9">The sequence shown here is derived from an EMBL/GenBank/DDBJ whole genome shotgun (WGS) entry which is preliminary data.</text>
</comment>
<dbReference type="InterPro" id="IPR000626">
    <property type="entry name" value="Ubiquitin-like_dom"/>
</dbReference>
<keyword evidence="10" id="KW-1185">Reference proteome</keyword>
<evidence type="ECO:0000256" key="1">
    <source>
        <dbReference type="ARBA" id="ARBA00004167"/>
    </source>
</evidence>
<evidence type="ECO:0000256" key="4">
    <source>
        <dbReference type="ARBA" id="ARBA00023136"/>
    </source>
</evidence>
<accession>A0A4Z2EJH3</accession>
<dbReference type="Pfam" id="PF00240">
    <property type="entry name" value="ubiquitin"/>
    <property type="match status" value="1"/>
</dbReference>
<evidence type="ECO:0000256" key="3">
    <source>
        <dbReference type="ARBA" id="ARBA00022989"/>
    </source>
</evidence>
<evidence type="ECO:0000313" key="10">
    <source>
        <dbReference type="Proteomes" id="UP000314294"/>
    </source>
</evidence>
<dbReference type="PANTHER" id="PTHR12943">
    <property type="entry name" value="HOMOCYSTEINE-RESPONSIVE ENDOPLASMIC RETICULUM-RESIDENT UNIQUITIN-LIKE DOMAIN HERPUD PROTEIN FAMILY MEMBER"/>
    <property type="match status" value="1"/>
</dbReference>
<protein>
    <recommendedName>
        <fullName evidence="7">Homocysteine-responsive endoplasmic reticulum-resident ubiquitin-like domain member 2 protein</fullName>
    </recommendedName>
</protein>
<dbReference type="AlphaFoldDB" id="A0A4Z2EJH3"/>
<keyword evidence="5" id="KW-0834">Unfolded protein response</keyword>
<keyword evidence="3" id="KW-1133">Transmembrane helix</keyword>
<proteinExistence type="predicted"/>
<evidence type="ECO:0000256" key="6">
    <source>
        <dbReference type="ARBA" id="ARBA00037579"/>
    </source>
</evidence>
<feature type="domain" description="Ubiquitin-like" evidence="8">
    <location>
        <begin position="10"/>
        <end position="71"/>
    </location>
</feature>
<dbReference type="InterPro" id="IPR029071">
    <property type="entry name" value="Ubiquitin-like_domsf"/>
</dbReference>
<reference evidence="9 10" key="1">
    <citation type="submission" date="2019-03" db="EMBL/GenBank/DDBJ databases">
        <title>First draft genome of Liparis tanakae, snailfish: a comprehensive survey of snailfish specific genes.</title>
        <authorList>
            <person name="Kim W."/>
            <person name="Song I."/>
            <person name="Jeong J.-H."/>
            <person name="Kim D."/>
            <person name="Kim S."/>
            <person name="Ryu S."/>
            <person name="Song J.Y."/>
            <person name="Lee S.K."/>
        </authorList>
    </citation>
    <scope>NUCLEOTIDE SEQUENCE [LARGE SCALE GENOMIC DNA]</scope>
    <source>
        <tissue evidence="9">Muscle</tissue>
    </source>
</reference>
<comment type="function">
    <text evidence="6">Could be involved in the unfolded protein response (UPR) pathway.</text>
</comment>
<keyword evidence="2" id="KW-0812">Transmembrane</keyword>
<evidence type="ECO:0000256" key="7">
    <source>
        <dbReference type="ARBA" id="ARBA00040901"/>
    </source>
</evidence>
<dbReference type="OrthoDB" id="21589at2759"/>
<keyword evidence="4" id="KW-0472">Membrane</keyword>
<organism evidence="9 10">
    <name type="scientific">Liparis tanakae</name>
    <name type="common">Tanaka's snailfish</name>
    <dbReference type="NCBI Taxonomy" id="230148"/>
    <lineage>
        <taxon>Eukaryota</taxon>
        <taxon>Metazoa</taxon>
        <taxon>Chordata</taxon>
        <taxon>Craniata</taxon>
        <taxon>Vertebrata</taxon>
        <taxon>Euteleostomi</taxon>
        <taxon>Actinopterygii</taxon>
        <taxon>Neopterygii</taxon>
        <taxon>Teleostei</taxon>
        <taxon>Neoteleostei</taxon>
        <taxon>Acanthomorphata</taxon>
        <taxon>Eupercaria</taxon>
        <taxon>Perciformes</taxon>
        <taxon>Cottioidei</taxon>
        <taxon>Cottales</taxon>
        <taxon>Liparidae</taxon>
        <taxon>Liparis</taxon>
    </lineage>
</organism>
<dbReference type="Proteomes" id="UP000314294">
    <property type="component" value="Unassembled WGS sequence"/>
</dbReference>
<dbReference type="Gene3D" id="3.10.20.90">
    <property type="entry name" value="Phosphatidylinositol 3-kinase Catalytic Subunit, Chain A, domain 1"/>
    <property type="match status" value="1"/>
</dbReference>
<dbReference type="GO" id="GO:0016020">
    <property type="term" value="C:membrane"/>
    <property type="evidence" value="ECO:0007669"/>
    <property type="project" value="UniProtKB-SubCell"/>
</dbReference>
<dbReference type="InterPro" id="IPR039751">
    <property type="entry name" value="HERPUD1/2"/>
</dbReference>
<dbReference type="SUPFAM" id="SSF54236">
    <property type="entry name" value="Ubiquitin-like"/>
    <property type="match status" value="1"/>
</dbReference>
<evidence type="ECO:0000259" key="8">
    <source>
        <dbReference type="PROSITE" id="PS50053"/>
    </source>
</evidence>
<dbReference type="PANTHER" id="PTHR12943:SF5">
    <property type="entry name" value="HOMOCYSTEINE-RESPONSIVE ENDOPLASMIC RETICULUM-RESIDENT UBIQUITIN-LIKE DOMAIN MEMBER 2 PROTEIN"/>
    <property type="match status" value="1"/>
</dbReference>
<comment type="subcellular location">
    <subcellularLocation>
        <location evidence="1">Membrane</location>
        <topology evidence="1">Single-pass membrane protein</topology>
    </subcellularLocation>
</comment>
<dbReference type="FunFam" id="3.10.20.90:FF:000046">
    <property type="entry name" value="Homocysteine-responsive endoplasmic reticulum-resident ubiquitin-like domain member 2 protein"/>
    <property type="match status" value="1"/>
</dbReference>
<dbReference type="GO" id="GO:0030968">
    <property type="term" value="P:endoplasmic reticulum unfolded protein response"/>
    <property type="evidence" value="ECO:0007669"/>
    <property type="project" value="TreeGrafter"/>
</dbReference>
<dbReference type="EMBL" id="SRLO01006295">
    <property type="protein sequence ID" value="TNN28905.1"/>
    <property type="molecule type" value="Genomic_DNA"/>
</dbReference>
<name>A0A4Z2EJH3_9TELE</name>
<evidence type="ECO:0000256" key="5">
    <source>
        <dbReference type="ARBA" id="ARBA00023230"/>
    </source>
</evidence>
<sequence length="98" mass="11307">MDSWAVDSPVTLIIKAPNQKYEDHTISCFLNWTVERLKSHISNVYPSKPLSKDQRLVYSGKLLQDHLQLGDVLRKVRLGLTRWPMFCVENIQIGNSPK</sequence>
<gene>
    <name evidence="9" type="primary">herpud2_2</name>
    <name evidence="9" type="ORF">EYF80_060947</name>
</gene>